<sequence>MMRSSQDNEKVPLISASIASYESFDSSNCNKPSLIVKKKGLLSFTTCLDYCLILMGTFAGIAHGTGFPLLSIVLGGMTTIFLRAQNSDFVTGHSLIDNNSGISPISNSPLRHVWIIA</sequence>
<keyword evidence="2 4" id="KW-1133">Transmembrane helix</keyword>
<dbReference type="WBParaSite" id="ALUE_0000909601-mRNA-1">
    <property type="protein sequence ID" value="ALUE_0000909601-mRNA-1"/>
    <property type="gene ID" value="ALUE_0000909601"/>
</dbReference>
<dbReference type="AlphaFoldDB" id="A0A0M3HZG4"/>
<evidence type="ECO:0000313" key="5">
    <source>
        <dbReference type="Proteomes" id="UP000036681"/>
    </source>
</evidence>
<organism evidence="5 6">
    <name type="scientific">Ascaris lumbricoides</name>
    <name type="common">Giant roundworm</name>
    <dbReference type="NCBI Taxonomy" id="6252"/>
    <lineage>
        <taxon>Eukaryota</taxon>
        <taxon>Metazoa</taxon>
        <taxon>Ecdysozoa</taxon>
        <taxon>Nematoda</taxon>
        <taxon>Chromadorea</taxon>
        <taxon>Rhabditida</taxon>
        <taxon>Spirurina</taxon>
        <taxon>Ascaridomorpha</taxon>
        <taxon>Ascaridoidea</taxon>
        <taxon>Ascarididae</taxon>
        <taxon>Ascaris</taxon>
    </lineage>
</organism>
<evidence type="ECO:0000256" key="4">
    <source>
        <dbReference type="SAM" id="Phobius"/>
    </source>
</evidence>
<feature type="transmembrane region" description="Helical" evidence="4">
    <location>
        <begin position="67"/>
        <end position="84"/>
    </location>
</feature>
<keyword evidence="5" id="KW-1185">Reference proteome</keyword>
<dbReference type="Gene3D" id="1.20.1560.10">
    <property type="entry name" value="ABC transporter type 1, transmembrane domain"/>
    <property type="match status" value="1"/>
</dbReference>
<dbReference type="GO" id="GO:0005524">
    <property type="term" value="F:ATP binding"/>
    <property type="evidence" value="ECO:0007669"/>
    <property type="project" value="InterPro"/>
</dbReference>
<keyword evidence="3 4" id="KW-0472">Membrane</keyword>
<protein>
    <submittedName>
        <fullName evidence="6">Aa_trans domain-containing protein</fullName>
    </submittedName>
</protein>
<dbReference type="Proteomes" id="UP000036681">
    <property type="component" value="Unplaced"/>
</dbReference>
<evidence type="ECO:0000256" key="1">
    <source>
        <dbReference type="ARBA" id="ARBA00022692"/>
    </source>
</evidence>
<evidence type="ECO:0000313" key="6">
    <source>
        <dbReference type="WBParaSite" id="ALUE_0000909601-mRNA-1"/>
    </source>
</evidence>
<keyword evidence="1 4" id="KW-0812">Transmembrane</keyword>
<reference evidence="6" key="1">
    <citation type="submission" date="2017-02" db="UniProtKB">
        <authorList>
            <consortium name="WormBaseParasite"/>
        </authorList>
    </citation>
    <scope>IDENTIFICATION</scope>
</reference>
<feature type="transmembrane region" description="Helical" evidence="4">
    <location>
        <begin position="41"/>
        <end position="61"/>
    </location>
</feature>
<dbReference type="InterPro" id="IPR036640">
    <property type="entry name" value="ABC1_TM_sf"/>
</dbReference>
<name>A0A0M3HZG4_ASCLU</name>
<accession>A0A0M3HZG4</accession>
<dbReference type="GO" id="GO:0016020">
    <property type="term" value="C:membrane"/>
    <property type="evidence" value="ECO:0007669"/>
    <property type="project" value="InterPro"/>
</dbReference>
<evidence type="ECO:0000256" key="3">
    <source>
        <dbReference type="ARBA" id="ARBA00023136"/>
    </source>
</evidence>
<evidence type="ECO:0000256" key="2">
    <source>
        <dbReference type="ARBA" id="ARBA00022989"/>
    </source>
</evidence>
<proteinExistence type="predicted"/>